<protein>
    <recommendedName>
        <fullName evidence="3">DNA polymerase III subunit delta</fullName>
    </recommendedName>
</protein>
<dbReference type="PANTHER" id="PTHR11669:SF8">
    <property type="entry name" value="DNA POLYMERASE III SUBUNIT DELTA"/>
    <property type="match status" value="1"/>
</dbReference>
<gene>
    <name evidence="1" type="ORF">AUJ40_00880</name>
</gene>
<comment type="caution">
    <text evidence="1">The sequence shown here is derived from an EMBL/GenBank/DDBJ whole genome shotgun (WGS) entry which is preliminary data.</text>
</comment>
<sequence>MKAKAILRNQIKDRKNVSSYIFYGSDQEFVYQAARDFATGLGVSDFDIVEIEPEARDQNSKDEIKIKAVRELIRQINLTPGHGEKKLAIIKQADKLNSEAANTLLKTLEEPPTSSTIILLSSDLKLISTIISRCQVVRFADRTGTADQTIIRSFLALGEQHLKKIFATAEKLSTDPDLDSHLETLLVTFRDQLIKSPTPSNLEKIKAVFEARRNLRITNNRRLVLENLLLKFIYG</sequence>
<evidence type="ECO:0000313" key="2">
    <source>
        <dbReference type="Proteomes" id="UP000182753"/>
    </source>
</evidence>
<evidence type="ECO:0008006" key="3">
    <source>
        <dbReference type="Google" id="ProtNLM"/>
    </source>
</evidence>
<proteinExistence type="predicted"/>
<evidence type="ECO:0000313" key="1">
    <source>
        <dbReference type="EMBL" id="OIN89967.1"/>
    </source>
</evidence>
<dbReference type="Pfam" id="PF13177">
    <property type="entry name" value="DNA_pol3_delta2"/>
    <property type="match status" value="1"/>
</dbReference>
<dbReference type="InterPro" id="IPR027417">
    <property type="entry name" value="P-loop_NTPase"/>
</dbReference>
<dbReference type="Gene3D" id="3.40.50.300">
    <property type="entry name" value="P-loop containing nucleotide triphosphate hydrolases"/>
    <property type="match status" value="1"/>
</dbReference>
<dbReference type="PANTHER" id="PTHR11669">
    <property type="entry name" value="REPLICATION FACTOR C / DNA POLYMERASE III GAMMA-TAU SUBUNIT"/>
    <property type="match status" value="1"/>
</dbReference>
<organism evidence="1 2">
    <name type="scientific">Candidatus Berkelbacteria bacterium CG1_02_42_45</name>
    <dbReference type="NCBI Taxonomy" id="1805036"/>
    <lineage>
        <taxon>Bacteria</taxon>
        <taxon>Candidatus Berkelbacteria</taxon>
    </lineage>
</organism>
<dbReference type="AlphaFoldDB" id="A0A1J4RST9"/>
<accession>A0A1J4RST9</accession>
<name>A0A1J4RST9_9BACT</name>
<dbReference type="GO" id="GO:0006261">
    <property type="term" value="P:DNA-templated DNA replication"/>
    <property type="evidence" value="ECO:0007669"/>
    <property type="project" value="TreeGrafter"/>
</dbReference>
<reference evidence="1 2" key="1">
    <citation type="journal article" date="2016" name="Environ. Microbiol.">
        <title>Genomic resolution of a cold subsurface aquifer community provides metabolic insights for novel microbes adapted to high CO concentrations.</title>
        <authorList>
            <person name="Probst A.J."/>
            <person name="Castelle C.J."/>
            <person name="Singh A."/>
            <person name="Brown C.T."/>
            <person name="Anantharaman K."/>
            <person name="Sharon I."/>
            <person name="Hug L.A."/>
            <person name="Burstein D."/>
            <person name="Emerson J.B."/>
            <person name="Thomas B.C."/>
            <person name="Banfield J.F."/>
        </authorList>
    </citation>
    <scope>NUCLEOTIDE SEQUENCE [LARGE SCALE GENOMIC DNA]</scope>
    <source>
        <strain evidence="1">CG1_02_42_45</strain>
    </source>
</reference>
<dbReference type="Proteomes" id="UP000182753">
    <property type="component" value="Unassembled WGS sequence"/>
</dbReference>
<dbReference type="InterPro" id="IPR050238">
    <property type="entry name" value="DNA_Rep/Repair_Clamp_Loader"/>
</dbReference>
<dbReference type="EMBL" id="MNUJ01000017">
    <property type="protein sequence ID" value="OIN89967.1"/>
    <property type="molecule type" value="Genomic_DNA"/>
</dbReference>
<dbReference type="SUPFAM" id="SSF52540">
    <property type="entry name" value="P-loop containing nucleoside triphosphate hydrolases"/>
    <property type="match status" value="1"/>
</dbReference>